<dbReference type="Proteomes" id="UP000821845">
    <property type="component" value="Chromosome 4"/>
</dbReference>
<reference evidence="1" key="1">
    <citation type="submission" date="2020-05" db="EMBL/GenBank/DDBJ databases">
        <title>Large-scale comparative analyses of tick genomes elucidate their genetic diversity and vector capacities.</title>
        <authorList>
            <person name="Jia N."/>
            <person name="Wang J."/>
            <person name="Shi W."/>
            <person name="Du L."/>
            <person name="Sun Y."/>
            <person name="Zhan W."/>
            <person name="Jiang J."/>
            <person name="Wang Q."/>
            <person name="Zhang B."/>
            <person name="Ji P."/>
            <person name="Sakyi L.B."/>
            <person name="Cui X."/>
            <person name="Yuan T."/>
            <person name="Jiang B."/>
            <person name="Yang W."/>
            <person name="Lam T.T.-Y."/>
            <person name="Chang Q."/>
            <person name="Ding S."/>
            <person name="Wang X."/>
            <person name="Zhu J."/>
            <person name="Ruan X."/>
            <person name="Zhao L."/>
            <person name="Wei J."/>
            <person name="Que T."/>
            <person name="Du C."/>
            <person name="Cheng J."/>
            <person name="Dai P."/>
            <person name="Han X."/>
            <person name="Huang E."/>
            <person name="Gao Y."/>
            <person name="Liu J."/>
            <person name="Shao H."/>
            <person name="Ye R."/>
            <person name="Li L."/>
            <person name="Wei W."/>
            <person name="Wang X."/>
            <person name="Wang C."/>
            <person name="Yang T."/>
            <person name="Huo Q."/>
            <person name="Li W."/>
            <person name="Guo W."/>
            <person name="Chen H."/>
            <person name="Zhou L."/>
            <person name="Ni X."/>
            <person name="Tian J."/>
            <person name="Zhou Y."/>
            <person name="Sheng Y."/>
            <person name="Liu T."/>
            <person name="Pan Y."/>
            <person name="Xia L."/>
            <person name="Li J."/>
            <person name="Zhao F."/>
            <person name="Cao W."/>
        </authorList>
    </citation>
    <scope>NUCLEOTIDE SEQUENCE</scope>
    <source>
        <strain evidence="1">Hyas-2018</strain>
    </source>
</reference>
<keyword evidence="2" id="KW-1185">Reference proteome</keyword>
<gene>
    <name evidence="1" type="ORF">HPB50_016793</name>
</gene>
<proteinExistence type="predicted"/>
<name>A0ACB7SGC3_HYAAI</name>
<evidence type="ECO:0000313" key="2">
    <source>
        <dbReference type="Proteomes" id="UP000821845"/>
    </source>
</evidence>
<sequence>MDKKGNMTSILLVNCKNFHISVREGSTRECSHCERKQRREEHASREQGTKSASSRTSSDWGNCVSSEISRSTGDSRSCGSGGLGPVGSCGAYGSRADFGGYGAAGTAQSCGAAGTRSASESHGLIRNETCAYETHLAKKRPVCCSNEEVYGSRKRTKVTDEGASRNANMAYDNSNRSTGRTVSDVSLTINAASGGTSYVLESSAARTASAGGLHQQEMHGPGGSQTGTRARKRVHWKFPVASRW</sequence>
<protein>
    <submittedName>
        <fullName evidence="1">Uncharacterized protein</fullName>
    </submittedName>
</protein>
<comment type="caution">
    <text evidence="1">The sequence shown here is derived from an EMBL/GenBank/DDBJ whole genome shotgun (WGS) entry which is preliminary data.</text>
</comment>
<accession>A0ACB7SGC3</accession>
<evidence type="ECO:0000313" key="1">
    <source>
        <dbReference type="EMBL" id="KAH6933605.1"/>
    </source>
</evidence>
<dbReference type="EMBL" id="CM023484">
    <property type="protein sequence ID" value="KAH6933605.1"/>
    <property type="molecule type" value="Genomic_DNA"/>
</dbReference>
<organism evidence="1 2">
    <name type="scientific">Hyalomma asiaticum</name>
    <name type="common">Tick</name>
    <dbReference type="NCBI Taxonomy" id="266040"/>
    <lineage>
        <taxon>Eukaryota</taxon>
        <taxon>Metazoa</taxon>
        <taxon>Ecdysozoa</taxon>
        <taxon>Arthropoda</taxon>
        <taxon>Chelicerata</taxon>
        <taxon>Arachnida</taxon>
        <taxon>Acari</taxon>
        <taxon>Parasitiformes</taxon>
        <taxon>Ixodida</taxon>
        <taxon>Ixodoidea</taxon>
        <taxon>Ixodidae</taxon>
        <taxon>Hyalomminae</taxon>
        <taxon>Hyalomma</taxon>
    </lineage>
</organism>